<reference evidence="2" key="1">
    <citation type="submission" date="2015-05" db="EMBL/GenBank/DDBJ databases">
        <title>Permanent draft genome of Rhodopirellula islandicus K833.</title>
        <authorList>
            <person name="Kizina J."/>
            <person name="Richter M."/>
            <person name="Glockner F.O."/>
            <person name="Harder J."/>
        </authorList>
    </citation>
    <scope>NUCLEOTIDE SEQUENCE [LARGE SCALE GENOMIC DNA]</scope>
    <source>
        <strain evidence="2">K833</strain>
    </source>
</reference>
<keyword evidence="3" id="KW-1185">Reference proteome</keyword>
<dbReference type="PATRIC" id="fig|595434.4.peg.4374"/>
<comment type="caution">
    <text evidence="2">The sequence shown here is derived from an EMBL/GenBank/DDBJ whole genome shotgun (WGS) entry which is preliminary data.</text>
</comment>
<protein>
    <submittedName>
        <fullName evidence="2">Uncharacterized protein</fullName>
    </submittedName>
</protein>
<evidence type="ECO:0000313" key="3">
    <source>
        <dbReference type="Proteomes" id="UP000036367"/>
    </source>
</evidence>
<sequence>MANLRGGIPESRRVPRGKGGKFSPSKRQRRQTGETICTA</sequence>
<dbReference type="STRING" id="595434.RISK_004603"/>
<accession>A0A0J1B9Y6</accession>
<gene>
    <name evidence="2" type="ORF">RISK_004603</name>
</gene>
<feature type="region of interest" description="Disordered" evidence="1">
    <location>
        <begin position="1"/>
        <end position="39"/>
    </location>
</feature>
<evidence type="ECO:0000256" key="1">
    <source>
        <dbReference type="SAM" id="MobiDB-lite"/>
    </source>
</evidence>
<name>A0A0J1B9Y6_RHOIS</name>
<dbReference type="EMBL" id="LECT01000038">
    <property type="protein sequence ID" value="KLU03291.1"/>
    <property type="molecule type" value="Genomic_DNA"/>
</dbReference>
<feature type="compositionally biased region" description="Basic residues" evidence="1">
    <location>
        <begin position="14"/>
        <end position="30"/>
    </location>
</feature>
<evidence type="ECO:0000313" key="2">
    <source>
        <dbReference type="EMBL" id="KLU03291.1"/>
    </source>
</evidence>
<proteinExistence type="predicted"/>
<organism evidence="2 3">
    <name type="scientific">Rhodopirellula islandica</name>
    <dbReference type="NCBI Taxonomy" id="595434"/>
    <lineage>
        <taxon>Bacteria</taxon>
        <taxon>Pseudomonadati</taxon>
        <taxon>Planctomycetota</taxon>
        <taxon>Planctomycetia</taxon>
        <taxon>Pirellulales</taxon>
        <taxon>Pirellulaceae</taxon>
        <taxon>Rhodopirellula</taxon>
    </lineage>
</organism>
<dbReference type="Proteomes" id="UP000036367">
    <property type="component" value="Unassembled WGS sequence"/>
</dbReference>
<dbReference type="AlphaFoldDB" id="A0A0J1B9Y6"/>